<evidence type="ECO:0000259" key="1">
    <source>
        <dbReference type="Pfam" id="PF00534"/>
    </source>
</evidence>
<organism evidence="2 3">
    <name type="scientific">Rhodopirellula sallentina SM41</name>
    <dbReference type="NCBI Taxonomy" id="1263870"/>
    <lineage>
        <taxon>Bacteria</taxon>
        <taxon>Pseudomonadati</taxon>
        <taxon>Planctomycetota</taxon>
        <taxon>Planctomycetia</taxon>
        <taxon>Pirellulales</taxon>
        <taxon>Pirellulaceae</taxon>
        <taxon>Rhodopirellula</taxon>
    </lineage>
</organism>
<dbReference type="OrthoDB" id="9765330at2"/>
<dbReference type="EC" id="2.4.-.-" evidence="2"/>
<dbReference type="InterPro" id="IPR001296">
    <property type="entry name" value="Glyco_trans_1"/>
</dbReference>
<dbReference type="Gene3D" id="3.40.50.2000">
    <property type="entry name" value="Glycogen Phosphorylase B"/>
    <property type="match status" value="2"/>
</dbReference>
<proteinExistence type="predicted"/>
<keyword evidence="2" id="KW-0808">Transferase</keyword>
<dbReference type="GO" id="GO:0016757">
    <property type="term" value="F:glycosyltransferase activity"/>
    <property type="evidence" value="ECO:0007669"/>
    <property type="project" value="UniProtKB-KW"/>
</dbReference>
<gene>
    <name evidence="2" type="ORF">RSSM_00470</name>
</gene>
<accession>M5U9L5</accession>
<name>M5U9L5_9BACT</name>
<dbReference type="AlphaFoldDB" id="M5U9L5"/>
<comment type="caution">
    <text evidence="2">The sequence shown here is derived from an EMBL/GenBank/DDBJ whole genome shotgun (WGS) entry which is preliminary data.</text>
</comment>
<feature type="domain" description="Glycosyl transferase family 1" evidence="1">
    <location>
        <begin position="233"/>
        <end position="385"/>
    </location>
</feature>
<protein>
    <submittedName>
        <fullName evidence="2">Glycosyl transferase group 1</fullName>
        <ecNumber evidence="2">2.4.-.-</ecNumber>
    </submittedName>
</protein>
<evidence type="ECO:0000313" key="2">
    <source>
        <dbReference type="EMBL" id="EMI58110.1"/>
    </source>
</evidence>
<reference evidence="2 3" key="1">
    <citation type="journal article" date="2013" name="Mar. Genomics">
        <title>Expression of sulfatases in Rhodopirellula baltica and the diversity of sulfatases in the genus Rhodopirellula.</title>
        <authorList>
            <person name="Wegner C.E."/>
            <person name="Richter-Heitmann T."/>
            <person name="Klindworth A."/>
            <person name="Klockow C."/>
            <person name="Richter M."/>
            <person name="Achstetter T."/>
            <person name="Glockner F.O."/>
            <person name="Harder J."/>
        </authorList>
    </citation>
    <scope>NUCLEOTIDE SEQUENCE [LARGE SCALE GENOMIC DNA]</scope>
    <source>
        <strain evidence="2 3">SM41</strain>
    </source>
</reference>
<dbReference type="CDD" id="cd03801">
    <property type="entry name" value="GT4_PimA-like"/>
    <property type="match status" value="1"/>
</dbReference>
<dbReference type="PATRIC" id="fig|1263870.3.peg.513"/>
<dbReference type="EMBL" id="ANOH01000045">
    <property type="protein sequence ID" value="EMI58110.1"/>
    <property type="molecule type" value="Genomic_DNA"/>
</dbReference>
<dbReference type="InterPro" id="IPR050194">
    <property type="entry name" value="Glycosyltransferase_grp1"/>
</dbReference>
<dbReference type="PANTHER" id="PTHR45947:SF3">
    <property type="entry name" value="SULFOQUINOVOSYL TRANSFERASE SQD2"/>
    <property type="match status" value="1"/>
</dbReference>
<dbReference type="Proteomes" id="UP000011885">
    <property type="component" value="Unassembled WGS sequence"/>
</dbReference>
<evidence type="ECO:0000313" key="3">
    <source>
        <dbReference type="Proteomes" id="UP000011885"/>
    </source>
</evidence>
<sequence length="412" mass="45869">MIFSHPTGNANSRAVLEGLCKSSLLSEFRTCVATYPGNRWSKLAHTPFGREFQRREFPETARSRTRQRPSRELIRMLANRASLAFLTRHETGPFCVDAVYRDLDRTVARRIKRQPFSAVYAYEDGALESFRVAKKRGGTCLYDLPIGYWRAAQSLLATERERWPEWAATMPGFRDSEAKLARKDEELQLADQIYVASQFTRRTLEDYPGTLANAEVIPYGFPSAGPPREYVDLKSRKLKVLFVGGLSQRKGIADVFAVADALSDHVELTVVGRANVQGCPALESALKKHHWIPSLPHEQVLQTMREHDVLLFPSLFEGFGLVITEAMSQGTPVITTDRTAGPDVITHGEDGWIIPAGDTASLQSAVENLLDAPGQLATAGEHARQTAMRRPWSTYGNELAASVKQLLEATRA</sequence>
<dbReference type="PANTHER" id="PTHR45947">
    <property type="entry name" value="SULFOQUINOVOSYL TRANSFERASE SQD2"/>
    <property type="match status" value="1"/>
</dbReference>
<dbReference type="Pfam" id="PF00534">
    <property type="entry name" value="Glycos_transf_1"/>
    <property type="match status" value="1"/>
</dbReference>
<keyword evidence="2" id="KW-0328">Glycosyltransferase</keyword>
<keyword evidence="3" id="KW-1185">Reference proteome</keyword>
<dbReference type="SUPFAM" id="SSF53756">
    <property type="entry name" value="UDP-Glycosyltransferase/glycogen phosphorylase"/>
    <property type="match status" value="1"/>
</dbReference>